<keyword evidence="2" id="KW-0732">Signal</keyword>
<accession>A0ABU7XWW9</accession>
<dbReference type="Proteomes" id="UP001337305">
    <property type="component" value="Unassembled WGS sequence"/>
</dbReference>
<dbReference type="InterPro" id="IPR032675">
    <property type="entry name" value="LRR_dom_sf"/>
</dbReference>
<dbReference type="EMBL" id="JAODOP010000004">
    <property type="protein sequence ID" value="MEF3835219.1"/>
    <property type="molecule type" value="Genomic_DNA"/>
</dbReference>
<organism evidence="5 6">
    <name type="scientific">Flavivirga spongiicola</name>
    <dbReference type="NCBI Taxonomy" id="421621"/>
    <lineage>
        <taxon>Bacteria</taxon>
        <taxon>Pseudomonadati</taxon>
        <taxon>Bacteroidota</taxon>
        <taxon>Flavobacteriia</taxon>
        <taxon>Flavobacteriales</taxon>
        <taxon>Flavobacteriaceae</taxon>
        <taxon>Flavivirga</taxon>
    </lineage>
</organism>
<dbReference type="NCBIfam" id="TIGR04183">
    <property type="entry name" value="Por_Secre_tail"/>
    <property type="match status" value="1"/>
</dbReference>
<gene>
    <name evidence="5" type="ORF">N1F79_19000</name>
</gene>
<keyword evidence="1" id="KW-0433">Leucine-rich repeat</keyword>
<dbReference type="PANTHER" id="PTHR47566:SF1">
    <property type="entry name" value="PROTEIN NUD1"/>
    <property type="match status" value="1"/>
</dbReference>
<dbReference type="RefSeq" id="WP_303307512.1">
    <property type="nucleotide sequence ID" value="NZ_JAODOP010000004.1"/>
</dbReference>
<keyword evidence="6" id="KW-1185">Reference proteome</keyword>
<evidence type="ECO:0000256" key="3">
    <source>
        <dbReference type="ARBA" id="ARBA00022737"/>
    </source>
</evidence>
<name>A0ABU7XWW9_9FLAO</name>
<evidence type="ECO:0000259" key="4">
    <source>
        <dbReference type="Pfam" id="PF18962"/>
    </source>
</evidence>
<dbReference type="PANTHER" id="PTHR47566">
    <property type="match status" value="1"/>
</dbReference>
<dbReference type="SUPFAM" id="SSF52058">
    <property type="entry name" value="L domain-like"/>
    <property type="match status" value="1"/>
</dbReference>
<evidence type="ECO:0000256" key="1">
    <source>
        <dbReference type="ARBA" id="ARBA00022614"/>
    </source>
</evidence>
<protein>
    <submittedName>
        <fullName evidence="5">T9SS type A sorting domain-containing protein</fullName>
    </submittedName>
</protein>
<dbReference type="InterPro" id="IPR026444">
    <property type="entry name" value="Secre_tail"/>
</dbReference>
<evidence type="ECO:0000313" key="6">
    <source>
        <dbReference type="Proteomes" id="UP001337305"/>
    </source>
</evidence>
<feature type="domain" description="Secretion system C-terminal sorting" evidence="4">
    <location>
        <begin position="232"/>
        <end position="298"/>
    </location>
</feature>
<sequence length="301" mass="33859">MKNIYLSLTLLVFNQQIQAQIITIPNANFKNALINTMCVDTNGDGIYNDDVDTNNDNEIQIAEAEAILKLNVSSQNIASLEGIEQFTNLIELYCDFNQLTTLDVSKNHNLEILNCLVNNLTTLDVSNNSKLITLYCAFNQLTDLDVSNNHNLINFWCYTNQLTSLNLKNGNNNLLLTMFAQDNINLSCIQVDDVGFSNNVVSWSKNDTTSYSENCGLLGVDTIENDMEIVCYPNPVSNMLRIKTPDAIKLNRIKVYNTLGKLAMEEKVNFEQLDLSNLNQGLHAIIFEADNITISRKILKK</sequence>
<evidence type="ECO:0000313" key="5">
    <source>
        <dbReference type="EMBL" id="MEF3835219.1"/>
    </source>
</evidence>
<dbReference type="InterPro" id="IPR052574">
    <property type="entry name" value="CDIRP"/>
</dbReference>
<evidence type="ECO:0000256" key="2">
    <source>
        <dbReference type="ARBA" id="ARBA00022729"/>
    </source>
</evidence>
<reference evidence="5 6" key="1">
    <citation type="submission" date="2022-09" db="EMBL/GenBank/DDBJ databases">
        <title>Genome sequencing of Flavivirga sp. MEBiC05379.</title>
        <authorList>
            <person name="Oh H.-M."/>
            <person name="Kwon K.K."/>
            <person name="Park M.J."/>
            <person name="Yang S.-H."/>
        </authorList>
    </citation>
    <scope>NUCLEOTIDE SEQUENCE [LARGE SCALE GENOMIC DNA]</scope>
    <source>
        <strain evidence="5 6">MEBiC05379</strain>
    </source>
</reference>
<dbReference type="Pfam" id="PF18962">
    <property type="entry name" value="Por_Secre_tail"/>
    <property type="match status" value="1"/>
</dbReference>
<comment type="caution">
    <text evidence="5">The sequence shown here is derived from an EMBL/GenBank/DDBJ whole genome shotgun (WGS) entry which is preliminary data.</text>
</comment>
<proteinExistence type="predicted"/>
<keyword evidence="3" id="KW-0677">Repeat</keyword>
<dbReference type="Gene3D" id="3.80.10.10">
    <property type="entry name" value="Ribonuclease Inhibitor"/>
    <property type="match status" value="1"/>
</dbReference>